<evidence type="ECO:0000313" key="4">
    <source>
        <dbReference type="Proteomes" id="UP000000442"/>
    </source>
</evidence>
<sequence length="218" mass="25081">MKSLAQQFLSDQDRKKIIQTVKEAEQKTAGEIVPMVVSHSYTYPMADVICGVVFALPISLVLTHYIGGWLWIGDRNCLFFIGVFAVCFMAFHQACKNISWLKRQFISQREIQEEVEEAATTSFFREGLHRTRYGTGVLIFISVFERRVWVLGDQGINSKVSKDQWDKIIHIITRGIKYKNQAEAICHAVKEVGQLLQVNFPIRQDDQNELKNLIVKED</sequence>
<proteinExistence type="predicted"/>
<evidence type="ECO:0000259" key="2">
    <source>
        <dbReference type="Pfam" id="PF04536"/>
    </source>
</evidence>
<dbReference type="HOGENOM" id="CLU_086382_0_1_7"/>
<dbReference type="RefSeq" id="WP_015906163.1">
    <property type="nucleotide sequence ID" value="NC_012108.1"/>
</dbReference>
<dbReference type="AlphaFoldDB" id="C0QE14"/>
<gene>
    <name evidence="3" type="ordered locus">HRM2_43790</name>
</gene>
<dbReference type="Gene3D" id="3.10.310.50">
    <property type="match status" value="1"/>
</dbReference>
<keyword evidence="1" id="KW-0812">Transmembrane</keyword>
<keyword evidence="4" id="KW-1185">Reference proteome</keyword>
<dbReference type="KEGG" id="dat:HRM2_43790"/>
<dbReference type="EMBL" id="CP001087">
    <property type="protein sequence ID" value="ACN17435.1"/>
    <property type="molecule type" value="Genomic_DNA"/>
</dbReference>
<evidence type="ECO:0000313" key="3">
    <source>
        <dbReference type="EMBL" id="ACN17435.1"/>
    </source>
</evidence>
<dbReference type="InterPro" id="IPR007621">
    <property type="entry name" value="TPM_dom"/>
</dbReference>
<dbReference type="OrthoDB" id="5825388at2"/>
<keyword evidence="1" id="KW-1133">Transmembrane helix</keyword>
<dbReference type="eggNOG" id="COG3762">
    <property type="taxonomic scope" value="Bacteria"/>
</dbReference>
<keyword evidence="1" id="KW-0472">Membrane</keyword>
<feature type="transmembrane region" description="Helical" evidence="1">
    <location>
        <begin position="48"/>
        <end position="72"/>
    </location>
</feature>
<reference evidence="3 4" key="1">
    <citation type="journal article" date="2009" name="Environ. Microbiol.">
        <title>Genome sequence of Desulfobacterium autotrophicum HRM2, a marine sulfate reducer oxidizing organic carbon completely to carbon dioxide.</title>
        <authorList>
            <person name="Strittmatter A.W."/>
            <person name="Liesegang H."/>
            <person name="Rabus R."/>
            <person name="Decker I."/>
            <person name="Amann J."/>
            <person name="Andres S."/>
            <person name="Henne A."/>
            <person name="Fricke W.F."/>
            <person name="Martinez-Arias R."/>
            <person name="Bartels D."/>
            <person name="Goesmann A."/>
            <person name="Krause L."/>
            <person name="Puehler A."/>
            <person name="Klenk H.P."/>
            <person name="Richter M."/>
            <person name="Schuler M."/>
            <person name="Gloeckner F.O."/>
            <person name="Meyerdierks A."/>
            <person name="Gottschalk G."/>
            <person name="Amann R."/>
        </authorList>
    </citation>
    <scope>NUCLEOTIDE SEQUENCE [LARGE SCALE GENOMIC DNA]</scope>
    <source>
        <strain evidence="4">ATCC 43914 / DSM 3382 / HRM2</strain>
    </source>
</reference>
<dbReference type="PANTHER" id="PTHR30373:SF8">
    <property type="entry name" value="BLL7265 PROTEIN"/>
    <property type="match status" value="1"/>
</dbReference>
<dbReference type="STRING" id="177437.HRM2_43790"/>
<evidence type="ECO:0000256" key="1">
    <source>
        <dbReference type="SAM" id="Phobius"/>
    </source>
</evidence>
<feature type="transmembrane region" description="Helical" evidence="1">
    <location>
        <begin position="78"/>
        <end position="95"/>
    </location>
</feature>
<dbReference type="Proteomes" id="UP000000442">
    <property type="component" value="Chromosome"/>
</dbReference>
<accession>C0QE14</accession>
<dbReference type="PANTHER" id="PTHR30373">
    <property type="entry name" value="UPF0603 PROTEIN YGCG"/>
    <property type="match status" value="1"/>
</dbReference>
<protein>
    <recommendedName>
        <fullName evidence="2">TPM domain-containing protein</fullName>
    </recommendedName>
</protein>
<name>C0QE14_DESAH</name>
<dbReference type="Pfam" id="PF04536">
    <property type="entry name" value="TPM_phosphatase"/>
    <property type="match status" value="1"/>
</dbReference>
<organism evidence="3 4">
    <name type="scientific">Desulforapulum autotrophicum (strain ATCC 43914 / DSM 3382 / VKM B-1955 / HRM2)</name>
    <name type="common">Desulfobacterium autotrophicum</name>
    <dbReference type="NCBI Taxonomy" id="177437"/>
    <lineage>
        <taxon>Bacteria</taxon>
        <taxon>Pseudomonadati</taxon>
        <taxon>Thermodesulfobacteriota</taxon>
        <taxon>Desulfobacteria</taxon>
        <taxon>Desulfobacterales</taxon>
        <taxon>Desulfobacteraceae</taxon>
        <taxon>Desulforapulum</taxon>
    </lineage>
</organism>
<feature type="domain" description="TPM" evidence="2">
    <location>
        <begin position="113"/>
        <end position="194"/>
    </location>
</feature>